<dbReference type="eggNOG" id="KOG3714">
    <property type="taxonomic scope" value="Eukaryota"/>
</dbReference>
<proteinExistence type="predicted"/>
<dbReference type="AlphaFoldDB" id="T1KTE2"/>
<evidence type="ECO:0000313" key="7">
    <source>
        <dbReference type="Proteomes" id="UP000015104"/>
    </source>
</evidence>
<evidence type="ECO:0000259" key="5">
    <source>
        <dbReference type="PROSITE" id="PS01180"/>
    </source>
</evidence>
<protein>
    <recommendedName>
        <fullName evidence="5">CUB domain-containing protein</fullName>
    </recommendedName>
</protein>
<keyword evidence="7" id="KW-1185">Reference proteome</keyword>
<keyword evidence="4" id="KW-0732">Signal</keyword>
<evidence type="ECO:0000256" key="1">
    <source>
        <dbReference type="ARBA" id="ARBA00023157"/>
    </source>
</evidence>
<evidence type="ECO:0000256" key="4">
    <source>
        <dbReference type="SAM" id="SignalP"/>
    </source>
</evidence>
<dbReference type="EnsemblMetazoa" id="tetur20g02890.1">
    <property type="protein sequence ID" value="tetur20g02890.1"/>
    <property type="gene ID" value="tetur20g02890"/>
</dbReference>
<organism evidence="6 7">
    <name type="scientific">Tetranychus urticae</name>
    <name type="common">Two-spotted spider mite</name>
    <dbReference type="NCBI Taxonomy" id="32264"/>
    <lineage>
        <taxon>Eukaryota</taxon>
        <taxon>Metazoa</taxon>
        <taxon>Ecdysozoa</taxon>
        <taxon>Arthropoda</taxon>
        <taxon>Chelicerata</taxon>
        <taxon>Arachnida</taxon>
        <taxon>Acari</taxon>
        <taxon>Acariformes</taxon>
        <taxon>Trombidiformes</taxon>
        <taxon>Prostigmata</taxon>
        <taxon>Eleutherengona</taxon>
        <taxon>Raphignathae</taxon>
        <taxon>Tetranychoidea</taxon>
        <taxon>Tetranychidae</taxon>
        <taxon>Tetranychus</taxon>
    </lineage>
</organism>
<comment type="caution">
    <text evidence="2">Lacks conserved residue(s) required for the propagation of feature annotation.</text>
</comment>
<sequence>MSPFFYFLLCCASFALTVKSHGYPYPPYQPPRKYPYYKSPYQIPSYPPPPPPPSYHIPPPPPPIPPPPPPPTPTYVYQRGKHNCKEGSCPEPYLNRKDCAWLFTTTPGHRIKLVFEDFELETHPECASDH</sequence>
<dbReference type="Gene3D" id="2.60.120.290">
    <property type="entry name" value="Spermadhesin, CUB domain"/>
    <property type="match status" value="1"/>
</dbReference>
<feature type="domain" description="CUB" evidence="5">
    <location>
        <begin position="90"/>
        <end position="130"/>
    </location>
</feature>
<keyword evidence="1" id="KW-1015">Disulfide bond</keyword>
<dbReference type="SUPFAM" id="SSF49854">
    <property type="entry name" value="Spermadhesin, CUB domain"/>
    <property type="match status" value="1"/>
</dbReference>
<feature type="signal peptide" evidence="4">
    <location>
        <begin position="1"/>
        <end position="22"/>
    </location>
</feature>
<dbReference type="CDD" id="cd00041">
    <property type="entry name" value="CUB"/>
    <property type="match status" value="1"/>
</dbReference>
<reference evidence="7" key="1">
    <citation type="submission" date="2011-08" db="EMBL/GenBank/DDBJ databases">
        <authorList>
            <person name="Rombauts S."/>
        </authorList>
    </citation>
    <scope>NUCLEOTIDE SEQUENCE</scope>
    <source>
        <strain evidence="7">London</strain>
    </source>
</reference>
<feature type="region of interest" description="Disordered" evidence="3">
    <location>
        <begin position="48"/>
        <end position="72"/>
    </location>
</feature>
<dbReference type="EMBL" id="CAEY01000525">
    <property type="status" value="NOT_ANNOTATED_CDS"/>
    <property type="molecule type" value="Genomic_DNA"/>
</dbReference>
<dbReference type="HOGENOM" id="CLU_1940794_0_0_1"/>
<dbReference type="InterPro" id="IPR000859">
    <property type="entry name" value="CUB_dom"/>
</dbReference>
<accession>T1KTE2</accession>
<dbReference type="InterPro" id="IPR035914">
    <property type="entry name" value="Sperma_CUB_dom_sf"/>
</dbReference>
<evidence type="ECO:0000313" key="6">
    <source>
        <dbReference type="EnsemblMetazoa" id="tetur20g02890.1"/>
    </source>
</evidence>
<dbReference type="STRING" id="32264.T1KTE2"/>
<reference evidence="6" key="2">
    <citation type="submission" date="2015-06" db="UniProtKB">
        <authorList>
            <consortium name="EnsemblMetazoa"/>
        </authorList>
    </citation>
    <scope>IDENTIFICATION</scope>
</reference>
<feature type="chain" id="PRO_5004581776" description="CUB domain-containing protein" evidence="4">
    <location>
        <begin position="23"/>
        <end position="130"/>
    </location>
</feature>
<evidence type="ECO:0000256" key="2">
    <source>
        <dbReference type="PROSITE-ProRule" id="PRU00059"/>
    </source>
</evidence>
<dbReference type="Pfam" id="PF00431">
    <property type="entry name" value="CUB"/>
    <property type="match status" value="1"/>
</dbReference>
<dbReference type="PROSITE" id="PS01180">
    <property type="entry name" value="CUB"/>
    <property type="match status" value="1"/>
</dbReference>
<evidence type="ECO:0000256" key="3">
    <source>
        <dbReference type="SAM" id="MobiDB-lite"/>
    </source>
</evidence>
<name>T1KTE2_TETUR</name>
<dbReference type="Proteomes" id="UP000015104">
    <property type="component" value="Unassembled WGS sequence"/>
</dbReference>